<keyword evidence="4 6" id="KW-1133">Transmembrane helix</keyword>
<feature type="transmembrane region" description="Helical" evidence="6">
    <location>
        <begin position="278"/>
        <end position="297"/>
    </location>
</feature>
<reference evidence="8 9" key="1">
    <citation type="submission" date="2019-03" db="EMBL/GenBank/DDBJ databases">
        <title>Genomic Encyclopedia of Archaeal and Bacterial Type Strains, Phase II (KMG-II): from individual species to whole genera.</title>
        <authorList>
            <person name="Goeker M."/>
        </authorList>
    </citation>
    <scope>NUCLEOTIDE SEQUENCE [LARGE SCALE GENOMIC DNA]</scope>
    <source>
        <strain evidence="8 9">DSM 27697</strain>
    </source>
</reference>
<dbReference type="PROSITE" id="PS50850">
    <property type="entry name" value="MFS"/>
    <property type="match status" value="1"/>
</dbReference>
<dbReference type="PANTHER" id="PTHR43124:SF8">
    <property type="entry name" value="INNER MEMBRANE TRANSPORT PROTEIN YDHP"/>
    <property type="match status" value="1"/>
</dbReference>
<gene>
    <name evidence="8" type="ORF">CLV83_0185</name>
</gene>
<comment type="caution">
    <text evidence="8">The sequence shown here is derived from an EMBL/GenBank/DDBJ whole genome shotgun (WGS) entry which is preliminary data.</text>
</comment>
<sequence length="396" mass="40683">MTTDSNTEHTADAKTALFALAAGTFSIGTTEFAPMGLLPIIADGVDVSIPTAGTLVTAYAVGVMISGPIITLLLSQISKRAALLALMSVFVLGNLISAMAPDYMWLMVGRVITSLCQGGFFGFGAVVATQVVSREKQASAVATMFMGASIANIGGVPLASWLGQEYGWRTVFICTAVLGVLAMGALFKALPHGEKGYKPDMLSELKSLMHPEMLVAVSLTVMFASAFFALYTYVAPLLQEITGASGGFITGMLLLIGLSLTAGNWIGGRLADWSLDGATAIGKALLCVSLLLAPLFLTTHTGAALTLSVWAVAAFIIVPPLQLRAMHATAEAPSLGSALNMSAFNFGNAIGAMVGGGALQLGFGYSAIPVAGGLIAAAGLLLLWIARRTRSTAAAA</sequence>
<dbReference type="GO" id="GO:0005886">
    <property type="term" value="C:plasma membrane"/>
    <property type="evidence" value="ECO:0007669"/>
    <property type="project" value="UniProtKB-SubCell"/>
</dbReference>
<dbReference type="InterPro" id="IPR011701">
    <property type="entry name" value="MFS"/>
</dbReference>
<feature type="transmembrane region" description="Helical" evidence="6">
    <location>
        <begin position="168"/>
        <end position="190"/>
    </location>
</feature>
<feature type="transmembrane region" description="Helical" evidence="6">
    <location>
        <begin position="140"/>
        <end position="162"/>
    </location>
</feature>
<dbReference type="SUPFAM" id="SSF103473">
    <property type="entry name" value="MFS general substrate transporter"/>
    <property type="match status" value="1"/>
</dbReference>
<evidence type="ECO:0000256" key="1">
    <source>
        <dbReference type="ARBA" id="ARBA00004651"/>
    </source>
</evidence>
<dbReference type="CDD" id="cd17324">
    <property type="entry name" value="MFS_NepI_like"/>
    <property type="match status" value="1"/>
</dbReference>
<evidence type="ECO:0000313" key="8">
    <source>
        <dbReference type="EMBL" id="TCK08112.1"/>
    </source>
</evidence>
<dbReference type="AlphaFoldDB" id="A0A4R1GUW7"/>
<feature type="transmembrane region" description="Helical" evidence="6">
    <location>
        <begin position="342"/>
        <end position="361"/>
    </location>
</feature>
<name>A0A4R1GUW7_9GAMM</name>
<accession>A0A4R1GUW7</accession>
<feature type="transmembrane region" description="Helical" evidence="6">
    <location>
        <begin position="106"/>
        <end position="128"/>
    </location>
</feature>
<keyword evidence="2" id="KW-1003">Cell membrane</keyword>
<evidence type="ECO:0000256" key="2">
    <source>
        <dbReference type="ARBA" id="ARBA00022475"/>
    </source>
</evidence>
<evidence type="ECO:0000256" key="5">
    <source>
        <dbReference type="ARBA" id="ARBA00023136"/>
    </source>
</evidence>
<dbReference type="InterPro" id="IPR050189">
    <property type="entry name" value="MFS_Efflux_Transporters"/>
</dbReference>
<feature type="transmembrane region" description="Helical" evidence="6">
    <location>
        <begin position="246"/>
        <end position="266"/>
    </location>
</feature>
<dbReference type="PANTHER" id="PTHR43124">
    <property type="entry name" value="PURINE EFFLUX PUMP PBUE"/>
    <property type="match status" value="1"/>
</dbReference>
<feature type="transmembrane region" description="Helical" evidence="6">
    <location>
        <begin position="211"/>
        <end position="234"/>
    </location>
</feature>
<feature type="transmembrane region" description="Helical" evidence="6">
    <location>
        <begin position="367"/>
        <end position="386"/>
    </location>
</feature>
<organism evidence="8 9">
    <name type="scientific">Marinobacterium mangrovicola</name>
    <dbReference type="NCBI Taxonomy" id="1476959"/>
    <lineage>
        <taxon>Bacteria</taxon>
        <taxon>Pseudomonadati</taxon>
        <taxon>Pseudomonadota</taxon>
        <taxon>Gammaproteobacteria</taxon>
        <taxon>Oceanospirillales</taxon>
        <taxon>Oceanospirillaceae</taxon>
        <taxon>Marinobacterium</taxon>
    </lineage>
</organism>
<proteinExistence type="predicted"/>
<feature type="transmembrane region" description="Helical" evidence="6">
    <location>
        <begin position="56"/>
        <end position="74"/>
    </location>
</feature>
<dbReference type="Pfam" id="PF07690">
    <property type="entry name" value="MFS_1"/>
    <property type="match status" value="1"/>
</dbReference>
<dbReference type="Gene3D" id="1.20.1250.20">
    <property type="entry name" value="MFS general substrate transporter like domains"/>
    <property type="match status" value="1"/>
</dbReference>
<keyword evidence="9" id="KW-1185">Reference proteome</keyword>
<keyword evidence="3 6" id="KW-0812">Transmembrane</keyword>
<dbReference type="InterPro" id="IPR020846">
    <property type="entry name" value="MFS_dom"/>
</dbReference>
<dbReference type="RefSeq" id="WP_132286195.1">
    <property type="nucleotide sequence ID" value="NZ_SMFU01000007.1"/>
</dbReference>
<dbReference type="OrthoDB" id="9788453at2"/>
<evidence type="ECO:0000256" key="4">
    <source>
        <dbReference type="ARBA" id="ARBA00022989"/>
    </source>
</evidence>
<feature type="domain" description="Major facilitator superfamily (MFS) profile" evidence="7">
    <location>
        <begin position="16"/>
        <end position="390"/>
    </location>
</feature>
<dbReference type="InterPro" id="IPR036259">
    <property type="entry name" value="MFS_trans_sf"/>
</dbReference>
<keyword evidence="5 6" id="KW-0472">Membrane</keyword>
<dbReference type="Proteomes" id="UP000294546">
    <property type="component" value="Unassembled WGS sequence"/>
</dbReference>
<comment type="subcellular location">
    <subcellularLocation>
        <location evidence="1">Cell membrane</location>
        <topology evidence="1">Multi-pass membrane protein</topology>
    </subcellularLocation>
</comment>
<evidence type="ECO:0000256" key="3">
    <source>
        <dbReference type="ARBA" id="ARBA00022692"/>
    </source>
</evidence>
<dbReference type="GO" id="GO:0022857">
    <property type="term" value="F:transmembrane transporter activity"/>
    <property type="evidence" value="ECO:0007669"/>
    <property type="project" value="InterPro"/>
</dbReference>
<feature type="transmembrane region" description="Helical" evidence="6">
    <location>
        <begin position="303"/>
        <end position="321"/>
    </location>
</feature>
<evidence type="ECO:0000259" key="7">
    <source>
        <dbReference type="PROSITE" id="PS50850"/>
    </source>
</evidence>
<evidence type="ECO:0000313" key="9">
    <source>
        <dbReference type="Proteomes" id="UP000294546"/>
    </source>
</evidence>
<feature type="transmembrane region" description="Helical" evidence="6">
    <location>
        <begin position="81"/>
        <end position="100"/>
    </location>
</feature>
<evidence type="ECO:0000256" key="6">
    <source>
        <dbReference type="SAM" id="Phobius"/>
    </source>
</evidence>
<dbReference type="EMBL" id="SMFU01000007">
    <property type="protein sequence ID" value="TCK08112.1"/>
    <property type="molecule type" value="Genomic_DNA"/>
</dbReference>
<protein>
    <submittedName>
        <fullName evidence="8">DHA1 family inner membrane transport protein</fullName>
    </submittedName>
</protein>